<comment type="similarity">
    <text evidence="1">Belongs to the ATP-dependent AMP-binding enzyme family.</text>
</comment>
<dbReference type="Pfam" id="PF00501">
    <property type="entry name" value="AMP-binding"/>
    <property type="match status" value="1"/>
</dbReference>
<evidence type="ECO:0000313" key="5">
    <source>
        <dbReference type="Proteomes" id="UP000295793"/>
    </source>
</evidence>
<dbReference type="InterPro" id="IPR042099">
    <property type="entry name" value="ANL_N_sf"/>
</dbReference>
<keyword evidence="5" id="KW-1185">Reference proteome</keyword>
<evidence type="ECO:0000259" key="3">
    <source>
        <dbReference type="Pfam" id="PF00501"/>
    </source>
</evidence>
<evidence type="ECO:0000256" key="2">
    <source>
        <dbReference type="ARBA" id="ARBA00022598"/>
    </source>
</evidence>
<dbReference type="EMBL" id="SLZR01000012">
    <property type="protein sequence ID" value="TCS39729.1"/>
    <property type="molecule type" value="Genomic_DNA"/>
</dbReference>
<accession>A0A4R3I6M9</accession>
<proteinExistence type="inferred from homology"/>
<organism evidence="4 5">
    <name type="scientific">Reinekea marinisedimentorum</name>
    <dbReference type="NCBI Taxonomy" id="230495"/>
    <lineage>
        <taxon>Bacteria</taxon>
        <taxon>Pseudomonadati</taxon>
        <taxon>Pseudomonadota</taxon>
        <taxon>Gammaproteobacteria</taxon>
        <taxon>Oceanospirillales</taxon>
        <taxon>Saccharospirillaceae</taxon>
        <taxon>Reinekea</taxon>
    </lineage>
</organism>
<dbReference type="PANTHER" id="PTHR43201">
    <property type="entry name" value="ACYL-COA SYNTHETASE"/>
    <property type="match status" value="1"/>
</dbReference>
<dbReference type="Gene3D" id="3.40.50.12780">
    <property type="entry name" value="N-terminal domain of ligase-like"/>
    <property type="match status" value="1"/>
</dbReference>
<dbReference type="GO" id="GO:0031956">
    <property type="term" value="F:medium-chain fatty acid-CoA ligase activity"/>
    <property type="evidence" value="ECO:0007669"/>
    <property type="project" value="TreeGrafter"/>
</dbReference>
<dbReference type="PANTHER" id="PTHR43201:SF5">
    <property type="entry name" value="MEDIUM-CHAIN ACYL-COA LIGASE ACSF2, MITOCHONDRIAL"/>
    <property type="match status" value="1"/>
</dbReference>
<dbReference type="GO" id="GO:0006631">
    <property type="term" value="P:fatty acid metabolic process"/>
    <property type="evidence" value="ECO:0007669"/>
    <property type="project" value="TreeGrafter"/>
</dbReference>
<evidence type="ECO:0000313" key="4">
    <source>
        <dbReference type="EMBL" id="TCS39729.1"/>
    </source>
</evidence>
<feature type="domain" description="AMP-dependent synthetase/ligase" evidence="3">
    <location>
        <begin position="115"/>
        <end position="293"/>
    </location>
</feature>
<keyword evidence="2 4" id="KW-0436">Ligase</keyword>
<dbReference type="RefSeq" id="WP_132702260.1">
    <property type="nucleotide sequence ID" value="NZ_SLZR01000012.1"/>
</dbReference>
<evidence type="ECO:0000256" key="1">
    <source>
        <dbReference type="ARBA" id="ARBA00006432"/>
    </source>
</evidence>
<sequence length="431" mass="47428">MVSVLGPYLARLAQAGEVVFDADRGLSGGDFLAQMERQQHLLMSACVTQQDILALQVGKSLSDWKALLAAINLGIPVVVHQAKQRLPDWVSVRFDVAAERLTRLRPAHAHCLPEPMLATFSSGSTGQPKAIWHRVQNFIESANACNQLLPLSVSDRSLVSLPLHHVGGLGTVFRALTAASQLVFSGPADSLEALKVQGISRLSLVPTQLYRLLEQGVAPGQLAVLLGGAPIPESLLQRARKQGWRIHRSYGLSEMASQVITETADDYWQLLPHAEVTVVGGELYVNGISLFTGYGDPFQLRRPLTTRGFATGDLASWQGNRFLFTGRKDNTFISGGENVQPEAIEQRFIDEFKFSQCVVVGRHDDEWGQRCVLCIPATSKVSCQTLSLFAQQLMPHERPVQYYLLPQTGQLKVSRPLITEMVTRNDLEEVS</sequence>
<name>A0A4R3I6M9_9GAMM</name>
<dbReference type="InterPro" id="IPR045851">
    <property type="entry name" value="AMP-bd_C_sf"/>
</dbReference>
<dbReference type="AlphaFoldDB" id="A0A4R3I6M9"/>
<dbReference type="OrthoDB" id="9803968at2"/>
<comment type="caution">
    <text evidence="4">The sequence shown here is derived from an EMBL/GenBank/DDBJ whole genome shotgun (WGS) entry which is preliminary data.</text>
</comment>
<dbReference type="Gene3D" id="3.30.300.30">
    <property type="match status" value="1"/>
</dbReference>
<dbReference type="InterPro" id="IPR000873">
    <property type="entry name" value="AMP-dep_synth/lig_dom"/>
</dbReference>
<dbReference type="SUPFAM" id="SSF56801">
    <property type="entry name" value="Acetyl-CoA synthetase-like"/>
    <property type="match status" value="1"/>
</dbReference>
<gene>
    <name evidence="4" type="ORF">BCF53_11214</name>
</gene>
<reference evidence="4 5" key="1">
    <citation type="submission" date="2019-03" db="EMBL/GenBank/DDBJ databases">
        <title>Genomic Encyclopedia of Archaeal and Bacterial Type Strains, Phase II (KMG-II): from individual species to whole genera.</title>
        <authorList>
            <person name="Goeker M."/>
        </authorList>
    </citation>
    <scope>NUCLEOTIDE SEQUENCE [LARGE SCALE GENOMIC DNA]</scope>
    <source>
        <strain evidence="4 5">DSM 15388</strain>
    </source>
</reference>
<protein>
    <submittedName>
        <fullName evidence="4">O-succinylbenzoic acid--CoA ligase</fullName>
    </submittedName>
</protein>
<dbReference type="Proteomes" id="UP000295793">
    <property type="component" value="Unassembled WGS sequence"/>
</dbReference>